<feature type="transmembrane region" description="Helical" evidence="1">
    <location>
        <begin position="141"/>
        <end position="160"/>
    </location>
</feature>
<feature type="transmembrane region" description="Helical" evidence="1">
    <location>
        <begin position="167"/>
        <end position="183"/>
    </location>
</feature>
<organism evidence="2 3">
    <name type="scientific">Flavobacterium noncentrifugens</name>
    <dbReference type="NCBI Taxonomy" id="1128970"/>
    <lineage>
        <taxon>Bacteria</taxon>
        <taxon>Pseudomonadati</taxon>
        <taxon>Bacteroidota</taxon>
        <taxon>Flavobacteriia</taxon>
        <taxon>Flavobacteriales</taxon>
        <taxon>Flavobacteriaceae</taxon>
        <taxon>Flavobacterium</taxon>
    </lineage>
</organism>
<feature type="transmembrane region" description="Helical" evidence="1">
    <location>
        <begin position="102"/>
        <end position="121"/>
    </location>
</feature>
<name>A0A1G8WV61_9FLAO</name>
<gene>
    <name evidence="2" type="ORF">SAMN04487935_1965</name>
</gene>
<evidence type="ECO:0000313" key="3">
    <source>
        <dbReference type="Proteomes" id="UP000199580"/>
    </source>
</evidence>
<dbReference type="Proteomes" id="UP000199580">
    <property type="component" value="Unassembled WGS sequence"/>
</dbReference>
<evidence type="ECO:0000256" key="1">
    <source>
        <dbReference type="SAM" id="Phobius"/>
    </source>
</evidence>
<feature type="transmembrane region" description="Helical" evidence="1">
    <location>
        <begin position="67"/>
        <end position="90"/>
    </location>
</feature>
<protein>
    <submittedName>
        <fullName evidence="2">Uncharacterized protein</fullName>
    </submittedName>
</protein>
<dbReference type="InterPro" id="IPR046737">
    <property type="entry name" value="DUF6629"/>
</dbReference>
<dbReference type="STRING" id="1128970.SAMN04487935_1965"/>
<accession>A0A1G8WV61</accession>
<feature type="transmembrane region" description="Helical" evidence="1">
    <location>
        <begin position="189"/>
        <end position="207"/>
    </location>
</feature>
<keyword evidence="1" id="KW-0472">Membrane</keyword>
<dbReference type="AlphaFoldDB" id="A0A1G8WV61"/>
<evidence type="ECO:0000313" key="2">
    <source>
        <dbReference type="EMBL" id="SDJ82248.1"/>
    </source>
</evidence>
<sequence length="229" mass="26541">MCFSATASFSACIVLSVIGVTSIKKVRHPSQIMFAAIPFIFAIQQGAEGILWLSLPRGELLYLQESITYFYLIIAQIIWPIWVPVALLLLEKEQSRREFQRILVGIGILVSAYLTYCLFHFKVQSEIDCYHIAYIQTYPETFRVFGGILYITATILPPFFSHIRHMWLLGVTVLISYLVTTVFYENYLVSVWCFFASVISMSVYWIMSNISISHRQYRYELELIAKNQK</sequence>
<dbReference type="RefSeq" id="WP_307725616.1">
    <property type="nucleotide sequence ID" value="NZ_BKAI01000004.1"/>
</dbReference>
<feature type="transmembrane region" description="Helical" evidence="1">
    <location>
        <begin position="6"/>
        <end position="23"/>
    </location>
</feature>
<reference evidence="2 3" key="1">
    <citation type="submission" date="2016-10" db="EMBL/GenBank/DDBJ databases">
        <authorList>
            <person name="de Groot N.N."/>
        </authorList>
    </citation>
    <scope>NUCLEOTIDE SEQUENCE [LARGE SCALE GENOMIC DNA]</scope>
    <source>
        <strain evidence="2 3">CGMCC 1.10076</strain>
    </source>
</reference>
<keyword evidence="1" id="KW-0812">Transmembrane</keyword>
<keyword evidence="3" id="KW-1185">Reference proteome</keyword>
<feature type="transmembrane region" description="Helical" evidence="1">
    <location>
        <begin position="35"/>
        <end position="55"/>
    </location>
</feature>
<dbReference type="Pfam" id="PF20334">
    <property type="entry name" value="DUF6629"/>
    <property type="match status" value="1"/>
</dbReference>
<dbReference type="EMBL" id="FNEZ01000002">
    <property type="protein sequence ID" value="SDJ82248.1"/>
    <property type="molecule type" value="Genomic_DNA"/>
</dbReference>
<keyword evidence="1" id="KW-1133">Transmembrane helix</keyword>
<proteinExistence type="predicted"/>